<dbReference type="InterPro" id="IPR010684">
    <property type="entry name" value="RNA_pol_II_trans_fac_SIII_A"/>
</dbReference>
<dbReference type="OrthoDB" id="21513at2759"/>
<keyword evidence="1" id="KW-0175">Coiled coil</keyword>
<evidence type="ECO:0000313" key="3">
    <source>
        <dbReference type="EMBL" id="TCD66195.1"/>
    </source>
</evidence>
<dbReference type="PANTHER" id="PTHR15141">
    <property type="entry name" value="TRANSCRIPTION ELONGATION FACTOR B POLYPEPTIDE 3"/>
    <property type="match status" value="1"/>
</dbReference>
<gene>
    <name evidence="3" type="ORF">EIP91_001689</name>
</gene>
<dbReference type="EMBL" id="RWJN01000146">
    <property type="protein sequence ID" value="TCD66195.1"/>
    <property type="molecule type" value="Genomic_DNA"/>
</dbReference>
<dbReference type="Gene3D" id="6.10.250.3180">
    <property type="match status" value="1"/>
</dbReference>
<dbReference type="STRING" id="92696.A0A4R0RJW4"/>
<reference evidence="3 4" key="1">
    <citation type="submission" date="2018-11" db="EMBL/GenBank/DDBJ databases">
        <title>Genome assembly of Steccherinum ochraceum LE-BIN_3174, the white-rot fungus of the Steccherinaceae family (The Residual Polyporoid clade, Polyporales, Basidiomycota).</title>
        <authorList>
            <person name="Fedorova T.V."/>
            <person name="Glazunova O.A."/>
            <person name="Landesman E.O."/>
            <person name="Moiseenko K.V."/>
            <person name="Psurtseva N.V."/>
            <person name="Savinova O.S."/>
            <person name="Shakhova N.V."/>
            <person name="Tyazhelova T.V."/>
            <person name="Vasina D.V."/>
        </authorList>
    </citation>
    <scope>NUCLEOTIDE SEQUENCE [LARGE SCALE GENOMIC DNA]</scope>
    <source>
        <strain evidence="3 4">LE-BIN_3174</strain>
    </source>
</reference>
<keyword evidence="4" id="KW-1185">Reference proteome</keyword>
<dbReference type="Proteomes" id="UP000292702">
    <property type="component" value="Unassembled WGS sequence"/>
</dbReference>
<comment type="caution">
    <text evidence="3">The sequence shown here is derived from an EMBL/GenBank/DDBJ whole genome shotgun (WGS) entry which is preliminary data.</text>
</comment>
<feature type="coiled-coil region" evidence="1">
    <location>
        <begin position="87"/>
        <end position="118"/>
    </location>
</feature>
<evidence type="ECO:0008006" key="5">
    <source>
        <dbReference type="Google" id="ProtNLM"/>
    </source>
</evidence>
<name>A0A4R0RJW4_9APHY</name>
<protein>
    <recommendedName>
        <fullName evidence="5">Elongin-A</fullName>
    </recommendedName>
</protein>
<accession>A0A4R0RJW4</accession>
<dbReference type="GO" id="GO:0070449">
    <property type="term" value="C:elongin complex"/>
    <property type="evidence" value="ECO:0007669"/>
    <property type="project" value="InterPro"/>
</dbReference>
<evidence type="ECO:0000256" key="1">
    <source>
        <dbReference type="SAM" id="Coils"/>
    </source>
</evidence>
<dbReference type="Pfam" id="PF06881">
    <property type="entry name" value="Elongin_A"/>
    <property type="match status" value="1"/>
</dbReference>
<dbReference type="GO" id="GO:0006368">
    <property type="term" value="P:transcription elongation by RNA polymerase II"/>
    <property type="evidence" value="ECO:0007669"/>
    <property type="project" value="InterPro"/>
</dbReference>
<dbReference type="PANTHER" id="PTHR15141:SF76">
    <property type="entry name" value="TRANSCRIPTION ELONGATION FACTOR B POLYPEPTIDE 3"/>
    <property type="match status" value="1"/>
</dbReference>
<dbReference type="InterPro" id="IPR051870">
    <property type="entry name" value="Elongin-A_domain"/>
</dbReference>
<evidence type="ECO:0000256" key="2">
    <source>
        <dbReference type="SAM" id="MobiDB-lite"/>
    </source>
</evidence>
<sequence>MLCQRVVALHADRLESLEGVRIDLARPLLDKCSAETLLRLEEASPEITEATVDAWKSLCFSLYPLAAQSVCMEREPASWRESFFCIREQEARRFEDLKVRLRSQREEAEQRKKEGQVKYTDRLPPAKRRGWIPTPPKSLFQKTRSDAVKVSKGIYSLHRNPTMPATMGQKILPIPTNAKLLPSPPLRSLPTSSATSGSRVTVTAISVRRNSTATLKSSPKPSAAISQSHHPIVIHSQASSDAKRQKLTVVDCNDLPSPKPSLIERTTPLKPPLPRRDPKTSLFIPKHRVSSQLPTALGVRSRG</sequence>
<organism evidence="3 4">
    <name type="scientific">Steccherinum ochraceum</name>
    <dbReference type="NCBI Taxonomy" id="92696"/>
    <lineage>
        <taxon>Eukaryota</taxon>
        <taxon>Fungi</taxon>
        <taxon>Dikarya</taxon>
        <taxon>Basidiomycota</taxon>
        <taxon>Agaricomycotina</taxon>
        <taxon>Agaricomycetes</taxon>
        <taxon>Polyporales</taxon>
        <taxon>Steccherinaceae</taxon>
        <taxon>Steccherinum</taxon>
    </lineage>
</organism>
<feature type="region of interest" description="Disordered" evidence="2">
    <location>
        <begin position="252"/>
        <end position="303"/>
    </location>
</feature>
<proteinExistence type="predicted"/>
<dbReference type="AlphaFoldDB" id="A0A4R0RJW4"/>
<evidence type="ECO:0000313" key="4">
    <source>
        <dbReference type="Proteomes" id="UP000292702"/>
    </source>
</evidence>